<gene>
    <name evidence="1" type="ORF">GCM10011425_39750</name>
</gene>
<dbReference type="Proteomes" id="UP000662074">
    <property type="component" value="Unassembled WGS sequence"/>
</dbReference>
<dbReference type="RefSeq" id="WP_188418900.1">
    <property type="nucleotide sequence ID" value="NZ_BMDO01000017.1"/>
</dbReference>
<dbReference type="AlphaFoldDB" id="A0A917JBU6"/>
<dbReference type="PROSITE" id="PS51257">
    <property type="entry name" value="PROKAR_LIPOPROTEIN"/>
    <property type="match status" value="1"/>
</dbReference>
<organism evidence="1 2">
    <name type="scientific">Mucilaginibacter galii</name>
    <dbReference type="NCBI Taxonomy" id="2005073"/>
    <lineage>
        <taxon>Bacteria</taxon>
        <taxon>Pseudomonadati</taxon>
        <taxon>Bacteroidota</taxon>
        <taxon>Sphingobacteriia</taxon>
        <taxon>Sphingobacteriales</taxon>
        <taxon>Sphingobacteriaceae</taxon>
        <taxon>Mucilaginibacter</taxon>
    </lineage>
</organism>
<protein>
    <submittedName>
        <fullName evidence="1">Uncharacterized protein</fullName>
    </submittedName>
</protein>
<name>A0A917JBU6_9SPHI</name>
<reference evidence="1" key="1">
    <citation type="journal article" date="2014" name="Int. J. Syst. Evol. Microbiol.">
        <title>Complete genome sequence of Corynebacterium casei LMG S-19264T (=DSM 44701T), isolated from a smear-ripened cheese.</title>
        <authorList>
            <consortium name="US DOE Joint Genome Institute (JGI-PGF)"/>
            <person name="Walter F."/>
            <person name="Albersmeier A."/>
            <person name="Kalinowski J."/>
            <person name="Ruckert C."/>
        </authorList>
    </citation>
    <scope>NUCLEOTIDE SEQUENCE</scope>
    <source>
        <strain evidence="1">CCM 8711</strain>
    </source>
</reference>
<proteinExistence type="predicted"/>
<evidence type="ECO:0000313" key="1">
    <source>
        <dbReference type="EMBL" id="GGI52763.1"/>
    </source>
</evidence>
<reference evidence="1" key="2">
    <citation type="submission" date="2020-09" db="EMBL/GenBank/DDBJ databases">
        <authorList>
            <person name="Sun Q."/>
            <person name="Sedlacek I."/>
        </authorList>
    </citation>
    <scope>NUCLEOTIDE SEQUENCE</scope>
    <source>
        <strain evidence="1">CCM 8711</strain>
    </source>
</reference>
<comment type="caution">
    <text evidence="1">The sequence shown here is derived from an EMBL/GenBank/DDBJ whole genome shotgun (WGS) entry which is preliminary data.</text>
</comment>
<sequence length="199" mass="22593">MKLYFILFAIILITSSCDVDTNSSSTEEDEETNWKYDKTEDRMTSDTVYFATTYSDDRLYFGYYRKSENAVSPELTIRKKNNVNEVMVSVTHPLKSNYNGRFYTDDDEISIRVRFDSQKPEEYTCSGTEGGSGGIVFIDSATTFITKLKKSKKLLIEAEFIANSAGEVITNHRDKSIVAIPPAGNKTEIMEFDIAGLEW</sequence>
<keyword evidence="2" id="KW-1185">Reference proteome</keyword>
<dbReference type="EMBL" id="BMDO01000017">
    <property type="protein sequence ID" value="GGI52763.1"/>
    <property type="molecule type" value="Genomic_DNA"/>
</dbReference>
<evidence type="ECO:0000313" key="2">
    <source>
        <dbReference type="Proteomes" id="UP000662074"/>
    </source>
</evidence>
<accession>A0A917JBU6</accession>